<dbReference type="InterPro" id="IPR010506">
    <property type="entry name" value="DMAP1-bd"/>
</dbReference>
<dbReference type="EC" id="2.1.1.37" evidence="15"/>
<dbReference type="GO" id="GO:0005634">
    <property type="term" value="C:nucleus"/>
    <property type="evidence" value="ECO:0007669"/>
    <property type="project" value="UniProtKB-SubCell"/>
</dbReference>
<dbReference type="InterPro" id="IPR018117">
    <property type="entry name" value="C5_DNA_meth_AS"/>
</dbReference>
<dbReference type="FunFam" id="3.90.120.10:FF:000001">
    <property type="entry name" value="DNA (cytosine-5)-methyltransferase"/>
    <property type="match status" value="1"/>
</dbReference>
<dbReference type="Pfam" id="PF12047">
    <property type="entry name" value="DNMT1-RFD"/>
    <property type="match status" value="1"/>
</dbReference>
<evidence type="ECO:0000256" key="2">
    <source>
        <dbReference type="ARBA" id="ARBA00022491"/>
    </source>
</evidence>
<evidence type="ECO:0000256" key="7">
    <source>
        <dbReference type="ARBA" id="ARBA00022723"/>
    </source>
</evidence>
<dbReference type="InterPro" id="IPR050390">
    <property type="entry name" value="C5-Methyltransferase"/>
</dbReference>
<comment type="subcellular location">
    <subcellularLocation>
        <location evidence="1 15">Nucleus</location>
    </subcellularLocation>
</comment>
<dbReference type="InterPro" id="IPR031303">
    <property type="entry name" value="C5_meth_CS"/>
</dbReference>
<evidence type="ECO:0000259" key="21">
    <source>
        <dbReference type="PROSITE" id="PS51058"/>
    </source>
</evidence>
<dbReference type="GO" id="GO:0003886">
    <property type="term" value="F:DNA (cytosine-5-)-methyltransferase activity"/>
    <property type="evidence" value="ECO:0007669"/>
    <property type="project" value="UniProtKB-UniRule"/>
</dbReference>
<dbReference type="PIRSF" id="PIRSF037404">
    <property type="entry name" value="DNMT1"/>
    <property type="match status" value="1"/>
</dbReference>
<dbReference type="PROSITE" id="PS00094">
    <property type="entry name" value="C5_MTASE_1"/>
    <property type="match status" value="1"/>
</dbReference>
<evidence type="ECO:0000256" key="19">
    <source>
        <dbReference type="SAM" id="MobiDB-lite"/>
    </source>
</evidence>
<protein>
    <recommendedName>
        <fullName evidence="15">DNA (cytosine-5)-methyltransferase</fullName>
        <ecNumber evidence="15">2.1.1.37</ecNumber>
    </recommendedName>
</protein>
<feature type="region of interest" description="Disordered" evidence="19">
    <location>
        <begin position="603"/>
        <end position="635"/>
    </location>
</feature>
<dbReference type="Gene3D" id="1.10.10.2230">
    <property type="match status" value="1"/>
</dbReference>
<dbReference type="FunFam" id="3.40.50.150:FF:000036">
    <property type="entry name" value="DNA (cytosine-5)-methyltransferase"/>
    <property type="match status" value="1"/>
</dbReference>
<feature type="compositionally biased region" description="Acidic residues" evidence="19">
    <location>
        <begin position="112"/>
        <end position="133"/>
    </location>
</feature>
<dbReference type="Gene3D" id="3.90.120.10">
    <property type="entry name" value="DNA Methylase, subunit A, domain 2"/>
    <property type="match status" value="1"/>
</dbReference>
<dbReference type="InterPro" id="IPR002857">
    <property type="entry name" value="Znf_CXXC"/>
</dbReference>
<evidence type="ECO:0000256" key="15">
    <source>
        <dbReference type="PIRNR" id="PIRNR037404"/>
    </source>
</evidence>
<feature type="region of interest" description="Disordered" evidence="19">
    <location>
        <begin position="90"/>
        <end position="199"/>
    </location>
</feature>
<comment type="catalytic activity">
    <reaction evidence="15">
        <text>a 2'-deoxycytidine in DNA + S-adenosyl-L-methionine = a 5-methyl-2'-deoxycytidine in DNA + S-adenosyl-L-homocysteine + H(+)</text>
        <dbReference type="Rhea" id="RHEA:13681"/>
        <dbReference type="Rhea" id="RHEA-COMP:11369"/>
        <dbReference type="Rhea" id="RHEA-COMP:11370"/>
        <dbReference type="ChEBI" id="CHEBI:15378"/>
        <dbReference type="ChEBI" id="CHEBI:57856"/>
        <dbReference type="ChEBI" id="CHEBI:59789"/>
        <dbReference type="ChEBI" id="CHEBI:85452"/>
        <dbReference type="ChEBI" id="CHEBI:85454"/>
        <dbReference type="EC" id="2.1.1.37"/>
    </reaction>
</comment>
<keyword evidence="12 15" id="KW-0238">DNA-binding</keyword>
<dbReference type="Pfam" id="PF02008">
    <property type="entry name" value="zf-CXXC"/>
    <property type="match status" value="1"/>
</dbReference>
<keyword evidence="4 15" id="KW-0489">Methyltransferase</keyword>
<evidence type="ECO:0000256" key="12">
    <source>
        <dbReference type="ARBA" id="ARBA00023125"/>
    </source>
</evidence>
<dbReference type="PROSITE" id="PS51038">
    <property type="entry name" value="BAH"/>
    <property type="match status" value="2"/>
</dbReference>
<keyword evidence="7" id="KW-0479">Metal-binding</keyword>
<feature type="compositionally biased region" description="Polar residues" evidence="19">
    <location>
        <begin position="163"/>
        <end position="186"/>
    </location>
</feature>
<reference evidence="22" key="1">
    <citation type="submission" date="2025-08" db="UniProtKB">
        <authorList>
            <consortium name="Ensembl"/>
        </authorList>
    </citation>
    <scope>IDENTIFICATION</scope>
</reference>
<keyword evidence="2" id="KW-0678">Repressor</keyword>
<keyword evidence="14 15" id="KW-0539">Nucleus</keyword>
<comment type="similarity">
    <text evidence="15 18">Belongs to the class I-like SAM-binding methyltransferase superfamily. C5-methyltransferase family.</text>
</comment>
<evidence type="ECO:0000256" key="14">
    <source>
        <dbReference type="ARBA" id="ARBA00023242"/>
    </source>
</evidence>
<keyword evidence="3" id="KW-0597">Phosphoprotein</keyword>
<feature type="domain" description="BAH" evidence="20">
    <location>
        <begin position="656"/>
        <end position="780"/>
    </location>
</feature>
<dbReference type="PROSITE" id="PS51058">
    <property type="entry name" value="ZF_CXXC"/>
    <property type="match status" value="1"/>
</dbReference>
<keyword evidence="23" id="KW-1185">Reference proteome</keyword>
<dbReference type="FunFam" id="2.30.30.490:FF:000004">
    <property type="entry name" value="DNA (cytosine-5)-methyltransferase"/>
    <property type="match status" value="1"/>
</dbReference>
<feature type="active site" evidence="16 18">
    <location>
        <position position="1106"/>
    </location>
</feature>
<feature type="compositionally biased region" description="Basic residues" evidence="19">
    <location>
        <begin position="620"/>
        <end position="629"/>
    </location>
</feature>
<evidence type="ECO:0000256" key="10">
    <source>
        <dbReference type="ARBA" id="ARBA00022833"/>
    </source>
</evidence>
<dbReference type="Proteomes" id="UP000694551">
    <property type="component" value="Unplaced"/>
</dbReference>
<proteinExistence type="inferred from homology"/>
<dbReference type="Pfam" id="PF01426">
    <property type="entry name" value="BAH"/>
    <property type="match status" value="2"/>
</dbReference>
<feature type="domain" description="CXXC-type" evidence="21">
    <location>
        <begin position="547"/>
        <end position="593"/>
    </location>
</feature>
<dbReference type="PANTHER" id="PTHR10629:SF52">
    <property type="entry name" value="DNA (CYTOSINE-5)-METHYLTRANSFERASE 1"/>
    <property type="match status" value="1"/>
</dbReference>
<evidence type="ECO:0000256" key="8">
    <source>
        <dbReference type="ARBA" id="ARBA00022737"/>
    </source>
</evidence>
<feature type="region of interest" description="Disordered" evidence="19">
    <location>
        <begin position="1"/>
        <end position="38"/>
    </location>
</feature>
<evidence type="ECO:0000256" key="5">
    <source>
        <dbReference type="ARBA" id="ARBA00022679"/>
    </source>
</evidence>
<sequence length="1489" mass="167014">CPGRPGPPTASGDAAPPSPAGSVPAARPTPSPPSPQECVREKLSLIHGFLQADVQNQLSELEAKLRCEELSEERYLAKVKALLHQELSAENGDAAPLLRASNGCSKNGAYGSDEDSERAGPDGEEDSAMEMEEAATSSSSSSLPTPRARKARRSRSNGESKKSPASSRVTRSSGRQPTILSMFSKGSNKRKSEEVNGEVKPEVMMSVEKEEEELEEKVCAGAAGMPPCRVLSRRVSRADAISPVLQTTPPKCVDCRQYLDDPDLKFFQGDPDDALEEPEMLTDERLSIFDANEDGFESYEDLPQHKVTSFSVYDKRGHLCPFDTGLIERNIELYFSGAVKPIYDDNPCLDGGVRAKKLGPINAWWITGFDGGEKALIGFTTAFADYILMEPSEEYAPIFALMQEKIYMSKIVVEFLQNNCDVSYEDLLNKIETTVPPAGLNFNRFTEDSLLRHAQFVVEQVESYDEAGDSDEPPVLITPCMRDLIKLAGVTLGKRRAVRRQAIRHPTKIDKDKGPTKATTTKLVYLIFDTFFSEQIEKDEKEDDKENAMKRRRCGVCEVCQQPECGKCKACQNMVKFGGSGRSKQACLQRRCPNLAVREADEDEEVDDNIPEMPSPKKMLQGRKKKQNKSRISWVGEPVKSDGKKDYYQRVCIDSETLEVGDCVSVSPDDPTKPLYLARVTAMWEDSSGQMFHAHWFCPGSDTVLGATSDPLELFLVDECEDMQLSYIHGKVKVIYKAPSENWSMEGGLDTEIKMVEDDGRTYFYQMWYDQEYARFESPPKTQPTEDNKYKFCMSCARLDEVRHKEIPKVAEPLEEGDAKMFYAVATKNGVQYRVGDGVYLLPEAFSFSMKPASPAKRPKKEAVDEELHPEHYRKYSEYIKGSNLDAPDPYRVGRIKEIFCNIRSNGKPNEADIKLRICKFYRPENTHKSMKASYHADINLLYWSDEETTVDFRAVQGRCTVVYGEDLTESIQDYSAGGLDRFYFLEAYNAKTKSFEDPPNHARSSGNKGKGKGKGKGAASGRSAPPRRLRILRFVSPGVSETLWAIEMWEPAAQAFRLNNPGTTVFTEDCNVLLKLVMSGEKTNSLGQKLPQKGDVEMLCGGPPCQGFSGMNRFNSRTYSKFKNSLVVSFLSYCDYYRPRFFLLENVRNFVSFKRSMVLKLTLRCLVRMGYQCTFGVLQAGQYGVAQTRRRAIVLAAAPGEKLPMFPEPLHVFAPRACQLSVVVDDKKFVSNITRTYSGPFRTITVRDTMSDLPEVRNGASALEISYNGEPQSWFQRQIRGSQYQPILRDHICKDMSALVAARMRHIPLAPGSDWRDLPNIEVRLSDGTTTRKLRYTHHEKKNGRSSSGALRGVCSCAEGKPCDPADRQFNTLIPWCLPHTGNRHNHWAGLYGRLEWDGFFSTTVTNPEPMGKQGRVLHPEQHRVVSVRECARSQGFPDTYRLFGNILDKHRQVGNAVPPPLAKAIGLEIKSCVLAKLREDTAARQER</sequence>
<evidence type="ECO:0000256" key="13">
    <source>
        <dbReference type="ARBA" id="ARBA00023163"/>
    </source>
</evidence>
<dbReference type="GO" id="GO:0003682">
    <property type="term" value="F:chromatin binding"/>
    <property type="evidence" value="ECO:0007669"/>
    <property type="project" value="UniProtKB-UniRule"/>
</dbReference>
<dbReference type="GO" id="GO:0032259">
    <property type="term" value="P:methylation"/>
    <property type="evidence" value="ECO:0007669"/>
    <property type="project" value="UniProtKB-KW"/>
</dbReference>
<dbReference type="CDD" id="cd04760">
    <property type="entry name" value="BAH_Dnmt1_I"/>
    <property type="match status" value="1"/>
</dbReference>
<dbReference type="PROSITE" id="PS00095">
    <property type="entry name" value="C5_MTASE_2"/>
    <property type="match status" value="1"/>
</dbReference>
<dbReference type="Ensembl" id="ENSSOCT00000020670.1">
    <property type="protein sequence ID" value="ENSSOCP00000020158.1"/>
    <property type="gene ID" value="ENSSOCG00000015015.1"/>
</dbReference>
<accession>A0A8D0FUU8</accession>
<name>A0A8D0FUU8_STROC</name>
<dbReference type="Gene3D" id="3.40.50.150">
    <property type="entry name" value="Vaccinia Virus protein VP39"/>
    <property type="match status" value="1"/>
</dbReference>
<evidence type="ECO:0000256" key="1">
    <source>
        <dbReference type="ARBA" id="ARBA00004123"/>
    </source>
</evidence>
<organism evidence="22 23">
    <name type="scientific">Strix occidentalis caurina</name>
    <name type="common">northern spotted owl</name>
    <dbReference type="NCBI Taxonomy" id="311401"/>
    <lineage>
        <taxon>Eukaryota</taxon>
        <taxon>Metazoa</taxon>
        <taxon>Chordata</taxon>
        <taxon>Craniata</taxon>
        <taxon>Vertebrata</taxon>
        <taxon>Euteleostomi</taxon>
        <taxon>Archelosauria</taxon>
        <taxon>Archosauria</taxon>
        <taxon>Dinosauria</taxon>
        <taxon>Saurischia</taxon>
        <taxon>Theropoda</taxon>
        <taxon>Coelurosauria</taxon>
        <taxon>Aves</taxon>
        <taxon>Neognathae</taxon>
        <taxon>Neoaves</taxon>
        <taxon>Telluraves</taxon>
        <taxon>Strigiformes</taxon>
        <taxon>Strigidae</taxon>
        <taxon>Strix</taxon>
    </lineage>
</organism>
<evidence type="ECO:0000256" key="16">
    <source>
        <dbReference type="PIRSR" id="PIRSR037404-1"/>
    </source>
</evidence>
<keyword evidence="13" id="KW-0804">Transcription</keyword>
<evidence type="ECO:0000256" key="9">
    <source>
        <dbReference type="ARBA" id="ARBA00022771"/>
    </source>
</evidence>
<dbReference type="CDD" id="cd04711">
    <property type="entry name" value="BAH_Dnmt1_II"/>
    <property type="match status" value="1"/>
</dbReference>
<feature type="domain" description="BAH" evidence="20">
    <location>
        <begin position="872"/>
        <end position="1000"/>
    </location>
</feature>
<dbReference type="SMART" id="SM00439">
    <property type="entry name" value="BAH"/>
    <property type="match status" value="2"/>
</dbReference>
<dbReference type="FunFam" id="1.10.10.2230:FF:000001">
    <property type="entry name" value="DNA (cytosine-5)-methyltransferase"/>
    <property type="match status" value="1"/>
</dbReference>
<dbReference type="Pfam" id="PF00145">
    <property type="entry name" value="DNA_methylase"/>
    <property type="match status" value="1"/>
</dbReference>
<dbReference type="GO" id="GO:0003677">
    <property type="term" value="F:DNA binding"/>
    <property type="evidence" value="ECO:0007669"/>
    <property type="project" value="UniProtKB-KW"/>
</dbReference>
<reference evidence="22" key="2">
    <citation type="submission" date="2025-09" db="UniProtKB">
        <authorList>
            <consortium name="Ensembl"/>
        </authorList>
    </citation>
    <scope>IDENTIFICATION</scope>
</reference>
<evidence type="ECO:0000256" key="4">
    <source>
        <dbReference type="ARBA" id="ARBA00022603"/>
    </source>
</evidence>
<dbReference type="InterPro" id="IPR001025">
    <property type="entry name" value="BAH_dom"/>
</dbReference>
<dbReference type="PANTHER" id="PTHR10629">
    <property type="entry name" value="CYTOSINE-SPECIFIC METHYLTRANSFERASE"/>
    <property type="match status" value="1"/>
</dbReference>
<evidence type="ECO:0000256" key="17">
    <source>
        <dbReference type="PROSITE-ProRule" id="PRU00509"/>
    </source>
</evidence>
<feature type="compositionally biased region" description="Basic and acidic residues" evidence="19">
    <location>
        <begin position="190"/>
        <end position="199"/>
    </location>
</feature>
<keyword evidence="11" id="KW-0805">Transcription regulation</keyword>
<evidence type="ECO:0000256" key="18">
    <source>
        <dbReference type="PROSITE-ProRule" id="PRU01016"/>
    </source>
</evidence>
<feature type="compositionally biased region" description="Low complexity" evidence="19">
    <location>
        <begin position="9"/>
        <end position="26"/>
    </location>
</feature>
<keyword evidence="8" id="KW-0677">Repeat</keyword>
<dbReference type="PROSITE" id="PS51679">
    <property type="entry name" value="SAM_MT_C5"/>
    <property type="match status" value="1"/>
</dbReference>
<dbReference type="Pfam" id="PF06464">
    <property type="entry name" value="DMAP_binding"/>
    <property type="match status" value="1"/>
</dbReference>
<keyword evidence="5 15" id="KW-0808">Transferase</keyword>
<evidence type="ECO:0000256" key="6">
    <source>
        <dbReference type="ARBA" id="ARBA00022691"/>
    </source>
</evidence>
<dbReference type="GO" id="GO:0044027">
    <property type="term" value="P:negative regulation of gene expression via chromosomal CpG island methylation"/>
    <property type="evidence" value="ECO:0007669"/>
    <property type="project" value="TreeGrafter"/>
</dbReference>
<dbReference type="PRINTS" id="PR00105">
    <property type="entry name" value="C5METTRFRASE"/>
</dbReference>
<keyword evidence="9 17" id="KW-0863">Zinc-finger</keyword>
<dbReference type="InterPro" id="IPR029063">
    <property type="entry name" value="SAM-dependent_MTases_sf"/>
</dbReference>
<dbReference type="GO" id="GO:0008270">
    <property type="term" value="F:zinc ion binding"/>
    <property type="evidence" value="ECO:0007669"/>
    <property type="project" value="UniProtKB-KW"/>
</dbReference>
<feature type="region of interest" description="Disordered" evidence="19">
    <location>
        <begin position="995"/>
        <end position="1025"/>
    </location>
</feature>
<evidence type="ECO:0000259" key="20">
    <source>
        <dbReference type="PROSITE" id="PS51038"/>
    </source>
</evidence>
<dbReference type="FunFam" id="2.30.30.490:FF:000006">
    <property type="entry name" value="DNA (cytosine-5)-methyltransferase"/>
    <property type="match status" value="1"/>
</dbReference>
<keyword evidence="10" id="KW-0862">Zinc</keyword>
<dbReference type="Gene3D" id="2.30.30.490">
    <property type="match status" value="2"/>
</dbReference>
<evidence type="ECO:0000313" key="23">
    <source>
        <dbReference type="Proteomes" id="UP000694551"/>
    </source>
</evidence>
<dbReference type="InterPro" id="IPR001525">
    <property type="entry name" value="C5_MeTfrase"/>
</dbReference>
<dbReference type="SUPFAM" id="SSF53335">
    <property type="entry name" value="S-adenosyl-L-methionine-dependent methyltransferases"/>
    <property type="match status" value="1"/>
</dbReference>
<dbReference type="GO" id="GO:0006346">
    <property type="term" value="P:DNA methylation-dependent constitutive heterochromatin formation"/>
    <property type="evidence" value="ECO:0007669"/>
    <property type="project" value="InterPro"/>
</dbReference>
<dbReference type="InterPro" id="IPR043151">
    <property type="entry name" value="BAH_sf"/>
</dbReference>
<evidence type="ECO:0000313" key="22">
    <source>
        <dbReference type="Ensembl" id="ENSSOCP00000020158.1"/>
    </source>
</evidence>
<dbReference type="InterPro" id="IPR022702">
    <property type="entry name" value="Cytosine_MeTrfase1_RFD"/>
</dbReference>
<evidence type="ECO:0000256" key="11">
    <source>
        <dbReference type="ARBA" id="ARBA00023015"/>
    </source>
</evidence>
<evidence type="ECO:0000256" key="3">
    <source>
        <dbReference type="ARBA" id="ARBA00022553"/>
    </source>
</evidence>
<keyword evidence="6 15" id="KW-0949">S-adenosyl-L-methionine</keyword>